<sequence length="14" mass="1814">MYYHFYLLLTYISS</sequence>
<evidence type="ECO:0000313" key="1">
    <source>
        <dbReference type="EMBL" id="MBX70173.1"/>
    </source>
</evidence>
<name>A0A2P2QT50_RHIMU</name>
<organism evidence="1">
    <name type="scientific">Rhizophora mucronata</name>
    <name type="common">Asiatic mangrove</name>
    <dbReference type="NCBI Taxonomy" id="61149"/>
    <lineage>
        <taxon>Eukaryota</taxon>
        <taxon>Viridiplantae</taxon>
        <taxon>Streptophyta</taxon>
        <taxon>Embryophyta</taxon>
        <taxon>Tracheophyta</taxon>
        <taxon>Spermatophyta</taxon>
        <taxon>Magnoliopsida</taxon>
        <taxon>eudicotyledons</taxon>
        <taxon>Gunneridae</taxon>
        <taxon>Pentapetalae</taxon>
        <taxon>rosids</taxon>
        <taxon>fabids</taxon>
        <taxon>Malpighiales</taxon>
        <taxon>Rhizophoraceae</taxon>
        <taxon>Rhizophora</taxon>
    </lineage>
</organism>
<protein>
    <submittedName>
        <fullName evidence="1">Uncharacterized protein</fullName>
    </submittedName>
</protein>
<reference evidence="1" key="1">
    <citation type="submission" date="2018-02" db="EMBL/GenBank/DDBJ databases">
        <title>Rhizophora mucronata_Transcriptome.</title>
        <authorList>
            <person name="Meera S.P."/>
            <person name="Sreeshan A."/>
            <person name="Augustine A."/>
        </authorList>
    </citation>
    <scope>NUCLEOTIDE SEQUENCE</scope>
    <source>
        <tissue evidence="1">Leaf</tissue>
    </source>
</reference>
<proteinExistence type="predicted"/>
<accession>A0A2P2QT50</accession>
<dbReference type="EMBL" id="GGEC01089689">
    <property type="protein sequence ID" value="MBX70173.1"/>
    <property type="molecule type" value="Transcribed_RNA"/>
</dbReference>